<dbReference type="SUPFAM" id="SSF56784">
    <property type="entry name" value="HAD-like"/>
    <property type="match status" value="1"/>
</dbReference>
<dbReference type="Pfam" id="PF11019">
    <property type="entry name" value="DUF2608"/>
    <property type="match status" value="1"/>
</dbReference>
<reference evidence="2" key="1">
    <citation type="submission" date="2015-09" db="EMBL/GenBank/DDBJ databases">
        <title>Draft Genome Sequences of Two Novel Amoeba-resistant Intranuclear Bacteria, Candidatus Berkiella cookevillensis and Candidatus Berkiella aquae.</title>
        <authorList>
            <person name="Mehari Y.T."/>
            <person name="Arivett B.A."/>
            <person name="Farone A.L."/>
            <person name="Gunderson J.H."/>
            <person name="Farone M.B."/>
        </authorList>
    </citation>
    <scope>NUCLEOTIDE SEQUENCE [LARGE SCALE GENOMIC DNA]</scope>
    <source>
        <strain evidence="2">CC99</strain>
    </source>
</reference>
<dbReference type="OrthoDB" id="5639078at2"/>
<name>A0A0Q9YHH7_9GAMM</name>
<reference evidence="3" key="2">
    <citation type="journal article" date="2016" name="Genome Announc.">
        <title>Draft Genome Sequences of Two Novel Amoeba-Resistant Intranuclear Bacteria, 'Candidatus Berkiella cookevillensis' and 'Candidatus Berkiella aquae'.</title>
        <authorList>
            <person name="Mehari Y.T."/>
            <person name="Arivett B.A."/>
            <person name="Farone A.L."/>
            <person name="Gunderson J.H."/>
            <person name="Farone M.B."/>
        </authorList>
    </citation>
    <scope>NUCLEOTIDE SEQUENCE</scope>
    <source>
        <strain evidence="3">CC99</strain>
    </source>
</reference>
<dbReference type="Gene3D" id="3.40.50.1000">
    <property type="entry name" value="HAD superfamily/HAD-like"/>
    <property type="match status" value="1"/>
</dbReference>
<accession>A0A0Q9YHH7</accession>
<comment type="caution">
    <text evidence="2">The sequence shown here is derived from an EMBL/GenBank/DDBJ whole genome shotgun (WGS) entry which is preliminary data.</text>
</comment>
<dbReference type="AlphaFoldDB" id="A0A0Q9YHH7"/>
<sequence>MPKPSTLTLVSKSDNAQILESACFKDGQYFIEKWLSKGKSVAALFDIDNTIISYRHTLGTDQWFAFDFNKFINQGLSTQQAKSNTLVNYLNIIKKIHPEDIYVVEEDTPEIIREIQALGIDVLALTSRGSYLLEETVEQLARFGIDFNQGSYKDVNQKLSQSEEGIFYNGMILSAGQHKGECLFSCLQKVPECIVMWDDSLLNLQRVQASIDAYNQSKLSEDKAFTPVKFVGIRYSKLDALIQNVKPEVVELQRKYNDRILSDEHAKYIIKAERKKTRQHCVDIEYRGQENKIYLSVNKFKIYKILKDIMPDIEKYQILGTVKEFFGKQRLAWRFEFTSKVFQPLFHKLSQHGLILQDQFDVLQAVFSEPKKTLMTTYHLRARRMLSCDKVEREAQPLDADATTDIKIDTQSKIRL</sequence>
<protein>
    <submittedName>
        <fullName evidence="3">DUF2608 domain-containing protein</fullName>
    </submittedName>
</protein>
<evidence type="ECO:0000313" key="4">
    <source>
        <dbReference type="Proteomes" id="UP000051494"/>
    </source>
</evidence>
<reference evidence="3" key="3">
    <citation type="submission" date="2021-06" db="EMBL/GenBank/DDBJ databases">
        <title>Genomic Description and Analysis of Intracellular Bacteria, Candidatus Berkiella cookevillensis and Candidatus Berkiella aquae.</title>
        <authorList>
            <person name="Kidane D.T."/>
            <person name="Mehari Y.T."/>
            <person name="Rice F.C."/>
            <person name="Arivett B.A."/>
            <person name="Farone A.L."/>
            <person name="Berk S.G."/>
            <person name="Farone M.B."/>
        </authorList>
    </citation>
    <scope>NUCLEOTIDE SEQUENCE</scope>
    <source>
        <strain evidence="3">CC99</strain>
    </source>
</reference>
<evidence type="ECO:0000256" key="1">
    <source>
        <dbReference type="ARBA" id="ARBA00022729"/>
    </source>
</evidence>
<proteinExistence type="predicted"/>
<dbReference type="InterPro" id="IPR022565">
    <property type="entry name" value="DUF2608"/>
</dbReference>
<dbReference type="InterPro" id="IPR023214">
    <property type="entry name" value="HAD_sf"/>
</dbReference>
<organism evidence="2">
    <name type="scientific">Candidatus Berkiella cookevillensis</name>
    <dbReference type="NCBI Taxonomy" id="437022"/>
    <lineage>
        <taxon>Bacteria</taxon>
        <taxon>Pseudomonadati</taxon>
        <taxon>Pseudomonadota</taxon>
        <taxon>Gammaproteobacteria</taxon>
        <taxon>Candidatus Berkiellales</taxon>
        <taxon>Candidatus Berkiellaceae</taxon>
        <taxon>Candidatus Berkiella</taxon>
    </lineage>
</organism>
<dbReference type="InterPro" id="IPR036412">
    <property type="entry name" value="HAD-like_sf"/>
</dbReference>
<dbReference type="EMBL" id="LKHV01000001">
    <property type="protein sequence ID" value="KRG20031.1"/>
    <property type="molecule type" value="Genomic_DNA"/>
</dbReference>
<dbReference type="STRING" id="437022.CC99x_00252"/>
<gene>
    <name evidence="2" type="ORF">CC99x_00252</name>
    <name evidence="3" type="ORF">CC99x_005675</name>
</gene>
<keyword evidence="1" id="KW-0732">Signal</keyword>
<dbReference type="RefSeq" id="WP_057622818.1">
    <property type="nucleotide sequence ID" value="NZ_LKHV02000001.1"/>
</dbReference>
<evidence type="ECO:0000313" key="3">
    <source>
        <dbReference type="EMBL" id="MCS5708392.1"/>
    </source>
</evidence>
<dbReference type="EMBL" id="LKHV02000001">
    <property type="protein sequence ID" value="MCS5708392.1"/>
    <property type="molecule type" value="Genomic_DNA"/>
</dbReference>
<keyword evidence="4" id="KW-1185">Reference proteome</keyword>
<dbReference type="Proteomes" id="UP000051494">
    <property type="component" value="Unassembled WGS sequence"/>
</dbReference>
<evidence type="ECO:0000313" key="2">
    <source>
        <dbReference type="EMBL" id="KRG20031.1"/>
    </source>
</evidence>